<gene>
    <name evidence="11" type="ORF">I9026_08320</name>
</gene>
<evidence type="ECO:0000256" key="1">
    <source>
        <dbReference type="ARBA" id="ARBA00001024"/>
    </source>
</evidence>
<organism evidence="11 12">
    <name type="scientific">Staphylococcus felis</name>
    <dbReference type="NCBI Taxonomy" id="46127"/>
    <lineage>
        <taxon>Bacteria</taxon>
        <taxon>Bacillati</taxon>
        <taxon>Bacillota</taxon>
        <taxon>Bacilli</taxon>
        <taxon>Bacillales</taxon>
        <taxon>Staphylococcaceae</taxon>
        <taxon>Staphylococcus</taxon>
    </lineage>
</organism>
<name>A0ABS0QQL1_9STAP</name>
<feature type="compositionally biased region" description="Basic and acidic residues" evidence="9">
    <location>
        <begin position="42"/>
        <end position="72"/>
    </location>
</feature>
<dbReference type="PANTHER" id="PTHR34043">
    <property type="entry name" value="ALPHA/BETA-HYDROLASES SUPERFAMILY PROTEIN"/>
    <property type="match status" value="1"/>
</dbReference>
<keyword evidence="6" id="KW-0378">Hydrolase</keyword>
<feature type="region of interest" description="Disordered" evidence="9">
    <location>
        <begin position="1"/>
        <end position="86"/>
    </location>
</feature>
<evidence type="ECO:0000259" key="10">
    <source>
        <dbReference type="Pfam" id="PF24708"/>
    </source>
</evidence>
<evidence type="ECO:0000256" key="5">
    <source>
        <dbReference type="ARBA" id="ARBA00022729"/>
    </source>
</evidence>
<keyword evidence="12" id="KW-1185">Reference proteome</keyword>
<dbReference type="Proteomes" id="UP000597038">
    <property type="component" value="Unassembled WGS sequence"/>
</dbReference>
<dbReference type="SUPFAM" id="SSF53474">
    <property type="entry name" value="alpha/beta-Hydrolases"/>
    <property type="match status" value="1"/>
</dbReference>
<accession>A0ABS0QQL1</accession>
<feature type="domain" description="Lipase-like C-terminal" evidence="10">
    <location>
        <begin position="85"/>
        <end position="464"/>
    </location>
</feature>
<sequence>TATEGNEATEEETATEGNEATEEETATENNEATEEETTENNKMSEEVKKEDKEAKAEPKTGEKSLLHDEKPTVPKGNQGHPKPTKYPTILVHGFAGFPDEKKPFFFPSYWGGNKVDLDKELKKQGYDVREAGMSAFGSDYDRAVELYYYIKGGRVDYGAYHAQKYGHERYGETFKGIYPEWEPGKKVHLIGHSLGGQTIQVLEDMLRNGVQEEIDYQKQHGGTIAPLFQGNFDNMVASVTSVATPHNGTYISDKLGNRPIVRKLFTDIVKYASNKHASIDYGYGIWGLKQRDDETYLQYLRRVRDSKVWQTEDSGFYDGSLEGSKRINDRLTLSDDVAYTSITGRDTHSTLSGNQRPNLHMFAPFKILSNLNGHQQPDSWKINDGPVPLGSGLYPYNKPHYDTTFDGTPKLGQWGVMPTLNNWDHMDFVGWDVLDTRIKPDMVLHFYEDIMNYLSSVEQVQEQKEKAKASA</sequence>
<comment type="caution">
    <text evidence="11">The sequence shown here is derived from an EMBL/GenBank/DDBJ whole genome shotgun (WGS) entry which is preliminary data.</text>
</comment>
<evidence type="ECO:0000256" key="6">
    <source>
        <dbReference type="ARBA" id="ARBA00022801"/>
    </source>
</evidence>
<evidence type="ECO:0000313" key="11">
    <source>
        <dbReference type="EMBL" id="MBH9581377.1"/>
    </source>
</evidence>
<protein>
    <recommendedName>
        <fullName evidence="3">triacylglycerol lipase</fullName>
        <ecNumber evidence="3">3.1.1.3</ecNumber>
    </recommendedName>
</protein>
<dbReference type="EMBL" id="JAEDAQ010000013">
    <property type="protein sequence ID" value="MBH9581377.1"/>
    <property type="molecule type" value="Genomic_DNA"/>
</dbReference>
<feature type="non-terminal residue" evidence="11">
    <location>
        <position position="1"/>
    </location>
</feature>
<feature type="compositionally biased region" description="Acidic residues" evidence="9">
    <location>
        <begin position="7"/>
        <end position="38"/>
    </location>
</feature>
<dbReference type="InterPro" id="IPR029058">
    <property type="entry name" value="AB_hydrolase_fold"/>
</dbReference>
<evidence type="ECO:0000256" key="7">
    <source>
        <dbReference type="ARBA" id="ARBA00022963"/>
    </source>
</evidence>
<evidence type="ECO:0000256" key="8">
    <source>
        <dbReference type="ARBA" id="ARBA00023098"/>
    </source>
</evidence>
<evidence type="ECO:0000256" key="9">
    <source>
        <dbReference type="SAM" id="MobiDB-lite"/>
    </source>
</evidence>
<comment type="catalytic activity">
    <reaction evidence="1">
        <text>a triacylglycerol + H2O = a diacylglycerol + a fatty acid + H(+)</text>
        <dbReference type="Rhea" id="RHEA:12044"/>
        <dbReference type="ChEBI" id="CHEBI:15377"/>
        <dbReference type="ChEBI" id="CHEBI:15378"/>
        <dbReference type="ChEBI" id="CHEBI:17855"/>
        <dbReference type="ChEBI" id="CHEBI:18035"/>
        <dbReference type="ChEBI" id="CHEBI:28868"/>
        <dbReference type="EC" id="3.1.1.3"/>
    </reaction>
</comment>
<dbReference type="EC" id="3.1.1.3" evidence="3"/>
<keyword evidence="7" id="KW-0442">Lipid degradation</keyword>
<evidence type="ECO:0000256" key="4">
    <source>
        <dbReference type="ARBA" id="ARBA00022525"/>
    </source>
</evidence>
<keyword evidence="4" id="KW-0964">Secreted</keyword>
<reference evidence="11 12" key="1">
    <citation type="submission" date="2020-12" db="EMBL/GenBank/DDBJ databases">
        <title>Genomic analysis of Staphylococcus felis from a cat with skin infection.</title>
        <authorList>
            <person name="Aslantas O."/>
            <person name="Keskin O."/>
            <person name="Buyukaltay K."/>
            <person name="Gullu Yucetepe A."/>
        </authorList>
    </citation>
    <scope>NUCLEOTIDE SEQUENCE [LARGE SCALE GENOMIC DNA]</scope>
    <source>
        <strain evidence="11 12">HARRANVET</strain>
    </source>
</reference>
<keyword evidence="5" id="KW-0732">Signal</keyword>
<keyword evidence="8" id="KW-0443">Lipid metabolism</keyword>
<evidence type="ECO:0000256" key="2">
    <source>
        <dbReference type="ARBA" id="ARBA00004613"/>
    </source>
</evidence>
<proteinExistence type="predicted"/>
<dbReference type="RefSeq" id="WP_198092792.1">
    <property type="nucleotide sequence ID" value="NZ_JAEDAQ010000013.1"/>
</dbReference>
<dbReference type="Gene3D" id="3.40.50.1820">
    <property type="entry name" value="alpha/beta hydrolase"/>
    <property type="match status" value="1"/>
</dbReference>
<comment type="subcellular location">
    <subcellularLocation>
        <location evidence="2">Secreted</location>
    </subcellularLocation>
</comment>
<dbReference type="InterPro" id="IPR056304">
    <property type="entry name" value="Lip-like_C"/>
</dbReference>
<evidence type="ECO:0000313" key="12">
    <source>
        <dbReference type="Proteomes" id="UP000597038"/>
    </source>
</evidence>
<evidence type="ECO:0000256" key="3">
    <source>
        <dbReference type="ARBA" id="ARBA00013279"/>
    </source>
</evidence>
<dbReference type="Pfam" id="PF24708">
    <property type="entry name" value="Lip_C"/>
    <property type="match status" value="1"/>
</dbReference>
<dbReference type="PANTHER" id="PTHR34043:SF3">
    <property type="entry name" value="ALPHA_BETA-HYDROLASES SUPERFAMILY PROTEIN"/>
    <property type="match status" value="1"/>
</dbReference>